<feature type="repeat" description="PPR" evidence="3">
    <location>
        <begin position="344"/>
        <end position="378"/>
    </location>
</feature>
<organism evidence="5 6">
    <name type="scientific">Dendrobium catenatum</name>
    <dbReference type="NCBI Taxonomy" id="906689"/>
    <lineage>
        <taxon>Eukaryota</taxon>
        <taxon>Viridiplantae</taxon>
        <taxon>Streptophyta</taxon>
        <taxon>Embryophyta</taxon>
        <taxon>Tracheophyta</taxon>
        <taxon>Spermatophyta</taxon>
        <taxon>Magnoliopsida</taxon>
        <taxon>Liliopsida</taxon>
        <taxon>Asparagales</taxon>
        <taxon>Orchidaceae</taxon>
        <taxon>Epidendroideae</taxon>
        <taxon>Malaxideae</taxon>
        <taxon>Dendrobiinae</taxon>
        <taxon>Dendrobium</taxon>
    </lineage>
</organism>
<evidence type="ECO:0000256" key="4">
    <source>
        <dbReference type="SAM" id="MobiDB-lite"/>
    </source>
</evidence>
<dbReference type="AlphaFoldDB" id="A0A2I0VN91"/>
<dbReference type="PROSITE" id="PS51375">
    <property type="entry name" value="PPR"/>
    <property type="match status" value="7"/>
</dbReference>
<feature type="repeat" description="PPR" evidence="3">
    <location>
        <begin position="168"/>
        <end position="202"/>
    </location>
</feature>
<dbReference type="Pfam" id="PF01535">
    <property type="entry name" value="PPR"/>
    <property type="match status" value="4"/>
</dbReference>
<dbReference type="PANTHER" id="PTHR47447">
    <property type="entry name" value="OS03G0856100 PROTEIN"/>
    <property type="match status" value="1"/>
</dbReference>
<dbReference type="InterPro" id="IPR002885">
    <property type="entry name" value="PPR_rpt"/>
</dbReference>
<dbReference type="NCBIfam" id="TIGR00756">
    <property type="entry name" value="PPR"/>
    <property type="match status" value="7"/>
</dbReference>
<evidence type="ECO:0000256" key="3">
    <source>
        <dbReference type="PROSITE-ProRule" id="PRU00708"/>
    </source>
</evidence>
<sequence>MITRTQKIRTGLRRSSLSKPRRRPPPLPKHPTPAHNALKSAAAEDPSAALHHLLSSSNPDYPACASLLYRLARTRLFPELDALLLFIRSRRIPCSNSLFSALIRHFSLASLPHKALQLFFSIPSFNCSQGSPCLHTFNHLLDALVSNGCHDESRCLLDRCSEFGLRANHVSYNIVMKGRLSRDGYDGALQVFDQMRKRGVSPSVVTYNMLIGVAGRNGELSKAKDLKEEMVKKGIYPNAVTYAILMKSFCSSGKYVAAKKLMFDMEYQGCKTKVVNFGVLMSDCGRRDDFDEMKALLAEMRVRKIKPDDVIYSILINYLCENGRMDEAYKVLVEMQVKEGCKPSAAVYRIMIDGFCKVQEFEKGLGILNAMLVSGHCPRLQTFGSLISGLVKGGRMDEVFFVLEEMVKRKLGLDLEEWHSLVDAGCGKCNGGGELLSQLTSMVFVGGDEG</sequence>
<feature type="compositionally biased region" description="Basic residues" evidence="4">
    <location>
        <begin position="1"/>
        <end position="12"/>
    </location>
</feature>
<dbReference type="Gene3D" id="1.25.40.10">
    <property type="entry name" value="Tetratricopeptide repeat domain"/>
    <property type="match status" value="3"/>
</dbReference>
<protein>
    <submittedName>
        <fullName evidence="5">Pentatricopeptide repeat-containing protein</fullName>
    </submittedName>
</protein>
<keyword evidence="6" id="KW-1185">Reference proteome</keyword>
<name>A0A2I0VN91_9ASPA</name>
<feature type="repeat" description="PPR" evidence="3">
    <location>
        <begin position="238"/>
        <end position="272"/>
    </location>
</feature>
<feature type="repeat" description="PPR" evidence="3">
    <location>
        <begin position="308"/>
        <end position="343"/>
    </location>
</feature>
<feature type="repeat" description="PPR" evidence="3">
    <location>
        <begin position="273"/>
        <end position="307"/>
    </location>
</feature>
<accession>A0A2I0VN91</accession>
<dbReference type="Proteomes" id="UP000233837">
    <property type="component" value="Unassembled WGS sequence"/>
</dbReference>
<dbReference type="OrthoDB" id="185373at2759"/>
<evidence type="ECO:0000313" key="6">
    <source>
        <dbReference type="Proteomes" id="UP000233837"/>
    </source>
</evidence>
<comment type="similarity">
    <text evidence="1">Belongs to the PPR family. P subfamily.</text>
</comment>
<dbReference type="PANTHER" id="PTHR47447:SF17">
    <property type="entry name" value="OS12G0638900 PROTEIN"/>
    <property type="match status" value="1"/>
</dbReference>
<evidence type="ECO:0000256" key="1">
    <source>
        <dbReference type="ARBA" id="ARBA00007626"/>
    </source>
</evidence>
<dbReference type="Pfam" id="PF13041">
    <property type="entry name" value="PPR_2"/>
    <property type="match status" value="2"/>
</dbReference>
<keyword evidence="2" id="KW-0677">Repeat</keyword>
<evidence type="ECO:0000313" key="5">
    <source>
        <dbReference type="EMBL" id="PKU64885.1"/>
    </source>
</evidence>
<reference evidence="5 6" key="1">
    <citation type="journal article" date="2016" name="Sci. Rep.">
        <title>The Dendrobium catenatum Lindl. genome sequence provides insights into polysaccharide synthase, floral development and adaptive evolution.</title>
        <authorList>
            <person name="Zhang G.Q."/>
            <person name="Xu Q."/>
            <person name="Bian C."/>
            <person name="Tsai W.C."/>
            <person name="Yeh C.M."/>
            <person name="Liu K.W."/>
            <person name="Yoshida K."/>
            <person name="Zhang L.S."/>
            <person name="Chang S.B."/>
            <person name="Chen F."/>
            <person name="Shi Y."/>
            <person name="Su Y.Y."/>
            <person name="Zhang Y.Q."/>
            <person name="Chen L.J."/>
            <person name="Yin Y."/>
            <person name="Lin M."/>
            <person name="Huang H."/>
            <person name="Deng H."/>
            <person name="Wang Z.W."/>
            <person name="Zhu S.L."/>
            <person name="Zhao X."/>
            <person name="Deng C."/>
            <person name="Niu S.C."/>
            <person name="Huang J."/>
            <person name="Wang M."/>
            <person name="Liu G.H."/>
            <person name="Yang H.J."/>
            <person name="Xiao X.J."/>
            <person name="Hsiao Y.Y."/>
            <person name="Wu W.L."/>
            <person name="Chen Y.Y."/>
            <person name="Mitsuda N."/>
            <person name="Ohme-Takagi M."/>
            <person name="Luo Y.B."/>
            <person name="Van de Peer Y."/>
            <person name="Liu Z.J."/>
        </authorList>
    </citation>
    <scope>NUCLEOTIDE SEQUENCE [LARGE SCALE GENOMIC DNA]</scope>
    <source>
        <tissue evidence="5">The whole plant</tissue>
    </source>
</reference>
<gene>
    <name evidence="5" type="ORF">MA16_Dca022334</name>
</gene>
<dbReference type="InterPro" id="IPR011990">
    <property type="entry name" value="TPR-like_helical_dom_sf"/>
</dbReference>
<feature type="region of interest" description="Disordered" evidence="4">
    <location>
        <begin position="1"/>
        <end position="41"/>
    </location>
</feature>
<evidence type="ECO:0000256" key="2">
    <source>
        <dbReference type="ARBA" id="ARBA00022737"/>
    </source>
</evidence>
<dbReference type="EMBL" id="KZ503388">
    <property type="protein sequence ID" value="PKU64885.1"/>
    <property type="molecule type" value="Genomic_DNA"/>
</dbReference>
<proteinExistence type="inferred from homology"/>
<feature type="repeat" description="PPR" evidence="3">
    <location>
        <begin position="203"/>
        <end position="237"/>
    </location>
</feature>
<feature type="repeat" description="PPR" evidence="3">
    <location>
        <begin position="379"/>
        <end position="413"/>
    </location>
</feature>
<reference evidence="5 6" key="2">
    <citation type="journal article" date="2017" name="Nature">
        <title>The Apostasia genome and the evolution of orchids.</title>
        <authorList>
            <person name="Zhang G.Q."/>
            <person name="Liu K.W."/>
            <person name="Li Z."/>
            <person name="Lohaus R."/>
            <person name="Hsiao Y.Y."/>
            <person name="Niu S.C."/>
            <person name="Wang J.Y."/>
            <person name="Lin Y.C."/>
            <person name="Xu Q."/>
            <person name="Chen L.J."/>
            <person name="Yoshida K."/>
            <person name="Fujiwara S."/>
            <person name="Wang Z.W."/>
            <person name="Zhang Y.Q."/>
            <person name="Mitsuda N."/>
            <person name="Wang M."/>
            <person name="Liu G.H."/>
            <person name="Pecoraro L."/>
            <person name="Huang H.X."/>
            <person name="Xiao X.J."/>
            <person name="Lin M."/>
            <person name="Wu X.Y."/>
            <person name="Wu W.L."/>
            <person name="Chen Y.Y."/>
            <person name="Chang S.B."/>
            <person name="Sakamoto S."/>
            <person name="Ohme-Takagi M."/>
            <person name="Yagi M."/>
            <person name="Zeng S.J."/>
            <person name="Shen C.Y."/>
            <person name="Yeh C.M."/>
            <person name="Luo Y.B."/>
            <person name="Tsai W.C."/>
            <person name="Van de Peer Y."/>
            <person name="Liu Z.J."/>
        </authorList>
    </citation>
    <scope>NUCLEOTIDE SEQUENCE [LARGE SCALE GENOMIC DNA]</scope>
    <source>
        <tissue evidence="5">The whole plant</tissue>
    </source>
</reference>